<dbReference type="Gene3D" id="3.30.930.10">
    <property type="entry name" value="Bira Bifunctional Protein, Domain 2"/>
    <property type="match status" value="1"/>
</dbReference>
<dbReference type="InterPro" id="IPR045864">
    <property type="entry name" value="aa-tRNA-synth_II/BPL/LPL"/>
</dbReference>
<sequence>MTDLIYKSEVTSTNEEILDLLINTPEHLALYSFNQTKGRGQYGNVWNIQIDKNLAYTFAIKTKNINLDDVSFNYRTALITRDFIAKMTKSAVNIKWPNDLILNQKKICGILIEKKKVDHESYFIIGIGINILQENYDNLPKAGSILTTTGQAFDIKNFAEAFHYYFKSEISKTIYDVEILNNFNSHLFRKNEISVFVKDDIRQNGIIKHADADGYLWIDFEKDGLQRVFHKQVELLY</sequence>
<dbReference type="AlphaFoldDB" id="A0A1T5G2I8"/>
<accession>A0A1T5G2I8</accession>
<dbReference type="Pfam" id="PF03099">
    <property type="entry name" value="BPL_LplA_LipB"/>
    <property type="match status" value="1"/>
</dbReference>
<dbReference type="PROSITE" id="PS51733">
    <property type="entry name" value="BPL_LPL_CATALYTIC"/>
    <property type="match status" value="1"/>
</dbReference>
<evidence type="ECO:0000313" key="4">
    <source>
        <dbReference type="Proteomes" id="UP000191112"/>
    </source>
</evidence>
<dbReference type="GO" id="GO:0004077">
    <property type="term" value="F:biotin--[biotin carboxyl-carrier protein] ligase activity"/>
    <property type="evidence" value="ECO:0007669"/>
    <property type="project" value="InterPro"/>
</dbReference>
<dbReference type="RefSeq" id="WP_079667701.1">
    <property type="nucleotide sequence ID" value="NZ_FUYZ01000009.1"/>
</dbReference>
<name>A0A1T5G2I8_9FLAO</name>
<gene>
    <name evidence="3" type="ORF">SAMN05660477_02504</name>
</gene>
<keyword evidence="1 3" id="KW-0436">Ligase</keyword>
<dbReference type="PANTHER" id="PTHR12835:SF5">
    <property type="entry name" value="BIOTIN--PROTEIN LIGASE"/>
    <property type="match status" value="1"/>
</dbReference>
<keyword evidence="4" id="KW-1185">Reference proteome</keyword>
<dbReference type="Proteomes" id="UP000191112">
    <property type="component" value="Unassembled WGS sequence"/>
</dbReference>
<evidence type="ECO:0000256" key="1">
    <source>
        <dbReference type="ARBA" id="ARBA00022598"/>
    </source>
</evidence>
<reference evidence="3 4" key="1">
    <citation type="submission" date="2017-02" db="EMBL/GenBank/DDBJ databases">
        <authorList>
            <person name="Peterson S.W."/>
        </authorList>
    </citation>
    <scope>NUCLEOTIDE SEQUENCE [LARGE SCALE GENOMIC DNA]</scope>
    <source>
        <strain evidence="3 4">DSM 22323</strain>
    </source>
</reference>
<evidence type="ECO:0000313" key="3">
    <source>
        <dbReference type="EMBL" id="SKC02494.1"/>
    </source>
</evidence>
<dbReference type="SUPFAM" id="SSF55681">
    <property type="entry name" value="Class II aaRS and biotin synthetases"/>
    <property type="match status" value="1"/>
</dbReference>
<dbReference type="InterPro" id="IPR004143">
    <property type="entry name" value="BPL_LPL_catalytic"/>
</dbReference>
<dbReference type="GO" id="GO:0005737">
    <property type="term" value="C:cytoplasm"/>
    <property type="evidence" value="ECO:0007669"/>
    <property type="project" value="TreeGrafter"/>
</dbReference>
<feature type="domain" description="BPL/LPL catalytic" evidence="2">
    <location>
        <begin position="3"/>
        <end position="174"/>
    </location>
</feature>
<dbReference type="OrthoDB" id="9807064at2"/>
<dbReference type="PANTHER" id="PTHR12835">
    <property type="entry name" value="BIOTIN PROTEIN LIGASE"/>
    <property type="match status" value="1"/>
</dbReference>
<evidence type="ECO:0000259" key="2">
    <source>
        <dbReference type="PROSITE" id="PS51733"/>
    </source>
</evidence>
<proteinExistence type="predicted"/>
<organism evidence="3 4">
    <name type="scientific">Soonwooa buanensis</name>
    <dbReference type="NCBI Taxonomy" id="619805"/>
    <lineage>
        <taxon>Bacteria</taxon>
        <taxon>Pseudomonadati</taxon>
        <taxon>Bacteroidota</taxon>
        <taxon>Flavobacteriia</taxon>
        <taxon>Flavobacteriales</taxon>
        <taxon>Weeksellaceae</taxon>
        <taxon>Chryseobacterium group</taxon>
        <taxon>Soonwooa</taxon>
    </lineage>
</organism>
<dbReference type="InterPro" id="IPR004408">
    <property type="entry name" value="Biotin_CoA_COase_ligase"/>
</dbReference>
<dbReference type="NCBIfam" id="TIGR00121">
    <property type="entry name" value="birA_ligase"/>
    <property type="match status" value="1"/>
</dbReference>
<dbReference type="EMBL" id="FUYZ01000009">
    <property type="protein sequence ID" value="SKC02494.1"/>
    <property type="molecule type" value="Genomic_DNA"/>
</dbReference>
<dbReference type="STRING" id="619805.SAMN05660477_02504"/>
<protein>
    <submittedName>
        <fullName evidence="3">BirA family transcriptional regulator, biotin operon repressor / biotin-[acetyl-CoA-carboxylase] ligase</fullName>
    </submittedName>
</protein>